<feature type="binding site" evidence="15">
    <location>
        <position position="464"/>
    </location>
    <ligand>
        <name>Mg(2+)</name>
        <dbReference type="ChEBI" id="CHEBI:18420"/>
        <note>shared with alpha subunit</note>
    </ligand>
</feature>
<dbReference type="GO" id="GO:0006432">
    <property type="term" value="P:phenylalanyl-tRNA aminoacylation"/>
    <property type="evidence" value="ECO:0007669"/>
    <property type="project" value="UniProtKB-UniRule"/>
</dbReference>
<dbReference type="FunFam" id="3.30.56.10:FF:000002">
    <property type="entry name" value="Phenylalanine--tRNA ligase beta subunit"/>
    <property type="match status" value="1"/>
</dbReference>
<dbReference type="SUPFAM" id="SSF55681">
    <property type="entry name" value="Class II aaRS and biotin synthetases"/>
    <property type="match status" value="1"/>
</dbReference>
<comment type="subcellular location">
    <subcellularLocation>
        <location evidence="1 15">Cytoplasm</location>
    </subcellularLocation>
</comment>
<evidence type="ECO:0000256" key="8">
    <source>
        <dbReference type="ARBA" id="ARBA00022741"/>
    </source>
</evidence>
<dbReference type="Pfam" id="PF01588">
    <property type="entry name" value="tRNA_bind"/>
    <property type="match status" value="1"/>
</dbReference>
<evidence type="ECO:0000256" key="3">
    <source>
        <dbReference type="ARBA" id="ARBA00011209"/>
    </source>
</evidence>
<keyword evidence="7 15" id="KW-0479">Metal-binding</keyword>
<evidence type="ECO:0000313" key="20">
    <source>
        <dbReference type="EMBL" id="SCZ49149.1"/>
    </source>
</evidence>
<evidence type="ECO:0000256" key="5">
    <source>
        <dbReference type="ARBA" id="ARBA00022555"/>
    </source>
</evidence>
<dbReference type="Pfam" id="PF03484">
    <property type="entry name" value="B5"/>
    <property type="match status" value="1"/>
</dbReference>
<keyword evidence="5 16" id="KW-0820">tRNA-binding</keyword>
<keyword evidence="21" id="KW-1185">Reference proteome</keyword>
<dbReference type="InterPro" id="IPR005146">
    <property type="entry name" value="B3/B4_tRNA-bd"/>
</dbReference>
<evidence type="ECO:0000256" key="2">
    <source>
        <dbReference type="ARBA" id="ARBA00008653"/>
    </source>
</evidence>
<dbReference type="SUPFAM" id="SSF54991">
    <property type="entry name" value="Anticodon-binding domain of PheRS"/>
    <property type="match status" value="1"/>
</dbReference>
<dbReference type="OrthoDB" id="9805455at2"/>
<comment type="catalytic activity">
    <reaction evidence="14 15">
        <text>tRNA(Phe) + L-phenylalanine + ATP = L-phenylalanyl-tRNA(Phe) + AMP + diphosphate + H(+)</text>
        <dbReference type="Rhea" id="RHEA:19413"/>
        <dbReference type="Rhea" id="RHEA-COMP:9668"/>
        <dbReference type="Rhea" id="RHEA-COMP:9699"/>
        <dbReference type="ChEBI" id="CHEBI:15378"/>
        <dbReference type="ChEBI" id="CHEBI:30616"/>
        <dbReference type="ChEBI" id="CHEBI:33019"/>
        <dbReference type="ChEBI" id="CHEBI:58095"/>
        <dbReference type="ChEBI" id="CHEBI:78442"/>
        <dbReference type="ChEBI" id="CHEBI:78531"/>
        <dbReference type="ChEBI" id="CHEBI:456215"/>
        <dbReference type="EC" id="6.1.1.20"/>
    </reaction>
</comment>
<keyword evidence="8 15" id="KW-0547">Nucleotide-binding</keyword>
<dbReference type="SUPFAM" id="SSF56037">
    <property type="entry name" value="PheT/TilS domain"/>
    <property type="match status" value="1"/>
</dbReference>
<dbReference type="InterPro" id="IPR005147">
    <property type="entry name" value="tRNA_synthase_B5-dom"/>
</dbReference>
<name>A0A1G5PJC0_9GAMM</name>
<evidence type="ECO:0000256" key="6">
    <source>
        <dbReference type="ARBA" id="ARBA00022598"/>
    </source>
</evidence>
<dbReference type="InterPro" id="IPR045864">
    <property type="entry name" value="aa-tRNA-synth_II/BPL/LPL"/>
</dbReference>
<evidence type="ECO:0000259" key="18">
    <source>
        <dbReference type="PROSITE" id="PS51447"/>
    </source>
</evidence>
<evidence type="ECO:0000256" key="10">
    <source>
        <dbReference type="ARBA" id="ARBA00022842"/>
    </source>
</evidence>
<feature type="domain" description="FDX-ACB" evidence="18">
    <location>
        <begin position="698"/>
        <end position="791"/>
    </location>
</feature>
<evidence type="ECO:0000256" key="12">
    <source>
        <dbReference type="ARBA" id="ARBA00022917"/>
    </source>
</evidence>
<dbReference type="GO" id="GO:0005524">
    <property type="term" value="F:ATP binding"/>
    <property type="evidence" value="ECO:0007669"/>
    <property type="project" value="UniProtKB-UniRule"/>
</dbReference>
<dbReference type="FunFam" id="2.40.50.140:FF:000045">
    <property type="entry name" value="Phenylalanine--tRNA ligase beta subunit"/>
    <property type="match status" value="1"/>
</dbReference>
<dbReference type="PROSITE" id="PS51447">
    <property type="entry name" value="FDX_ACB"/>
    <property type="match status" value="1"/>
</dbReference>
<feature type="binding site" evidence="15">
    <location>
        <position position="454"/>
    </location>
    <ligand>
        <name>Mg(2+)</name>
        <dbReference type="ChEBI" id="CHEBI:18420"/>
        <note>shared with alpha subunit</note>
    </ligand>
</feature>
<dbReference type="Gene3D" id="2.40.50.140">
    <property type="entry name" value="Nucleic acid-binding proteins"/>
    <property type="match status" value="1"/>
</dbReference>
<protein>
    <recommendedName>
        <fullName evidence="15">Phenylalanine--tRNA ligase beta subunit</fullName>
        <ecNumber evidence="15">6.1.1.20</ecNumber>
    </recommendedName>
    <alternativeName>
        <fullName evidence="15">Phenylalanyl-tRNA synthetase beta subunit</fullName>
        <shortName evidence="15">PheRS</shortName>
    </alternativeName>
</protein>
<keyword evidence="11 16" id="KW-0694">RNA-binding</keyword>
<dbReference type="InterPro" id="IPR005121">
    <property type="entry name" value="Fdx_antiC-bd"/>
</dbReference>
<keyword evidence="4 15" id="KW-0963">Cytoplasm</keyword>
<dbReference type="PROSITE" id="PS51483">
    <property type="entry name" value="B5"/>
    <property type="match status" value="1"/>
</dbReference>
<feature type="binding site" evidence="15">
    <location>
        <position position="463"/>
    </location>
    <ligand>
        <name>Mg(2+)</name>
        <dbReference type="ChEBI" id="CHEBI:18420"/>
        <note>shared with alpha subunit</note>
    </ligand>
</feature>
<dbReference type="AlphaFoldDB" id="A0A1G5PJC0"/>
<dbReference type="InterPro" id="IPR033714">
    <property type="entry name" value="tRNA_bind_bactPheRS"/>
</dbReference>
<dbReference type="GO" id="GO:0000049">
    <property type="term" value="F:tRNA binding"/>
    <property type="evidence" value="ECO:0007669"/>
    <property type="project" value="UniProtKB-UniRule"/>
</dbReference>
<gene>
    <name evidence="15" type="primary">pheT</name>
    <name evidence="20" type="ORF">SAMN03097708_00067</name>
</gene>
<keyword evidence="10 15" id="KW-0460">Magnesium</keyword>
<dbReference type="SUPFAM" id="SSF46955">
    <property type="entry name" value="Putative DNA-binding domain"/>
    <property type="match status" value="1"/>
</dbReference>
<dbReference type="InterPro" id="IPR045060">
    <property type="entry name" value="Phe-tRNA-ligase_IIc_bsu"/>
</dbReference>
<feature type="domain" description="TRNA-binding" evidence="17">
    <location>
        <begin position="39"/>
        <end position="148"/>
    </location>
</feature>
<evidence type="ECO:0000256" key="9">
    <source>
        <dbReference type="ARBA" id="ARBA00022840"/>
    </source>
</evidence>
<comment type="subunit">
    <text evidence="3 15">Tetramer of two alpha and two beta subunits.</text>
</comment>
<dbReference type="SMART" id="SM00873">
    <property type="entry name" value="B3_4"/>
    <property type="match status" value="1"/>
</dbReference>
<dbReference type="InterPro" id="IPR041616">
    <property type="entry name" value="PheRS_beta_core"/>
</dbReference>
<dbReference type="CDD" id="cd00769">
    <property type="entry name" value="PheRS_beta_core"/>
    <property type="match status" value="1"/>
</dbReference>
<dbReference type="Pfam" id="PF17759">
    <property type="entry name" value="tRNA_synthFbeta"/>
    <property type="match status" value="1"/>
</dbReference>
<dbReference type="STRING" id="415747.SAMN03097708_00067"/>
<evidence type="ECO:0000256" key="4">
    <source>
        <dbReference type="ARBA" id="ARBA00022490"/>
    </source>
</evidence>
<feature type="domain" description="B5" evidence="19">
    <location>
        <begin position="401"/>
        <end position="476"/>
    </location>
</feature>
<reference evidence="20 21" key="1">
    <citation type="submission" date="2016-10" db="EMBL/GenBank/DDBJ databases">
        <authorList>
            <person name="de Groot N.N."/>
        </authorList>
    </citation>
    <scope>NUCLEOTIDE SEQUENCE [LARGE SCALE GENOMIC DNA]</scope>
    <source>
        <strain evidence="20 21">HLD2</strain>
    </source>
</reference>
<dbReference type="InterPro" id="IPR020825">
    <property type="entry name" value="Phe-tRNA_synthase-like_B3/B4"/>
</dbReference>
<sequence length="792" mass="86863">MRFSEKWLREWVDPRVSTRELADQLTMAGLEVDAIDPVAPAFEGVVVGHVIEVETHPDADKLRVCKVDVGEGEPLDIVCGASNVYKGMHAPTAVVGARLPGDFKIKKAKLRGVPSRGMLCSAKELGLAEAAEGLMELPADAPVGTNFREYLDLDDVCIELGLTPNRADCLSIIGIAREVGALNQLDVNETRTEGVGSVIEDAFPVEVDAPVDCPRYVGRVIRGINAATETPVWMRERLRRSGIRSLGPVVDVTNYVLLELGQPMHGFDLNRLQDGIWVRKAKEGETLALLTGEQITLDSVDLVIADRSGPLALAGIMGGEASGVSEQTRDIFLESAFFEPTRIAGRARGYGLHTDSSHRFERGVDAYLQQRAIERATELLLGITGGKPGPIVEVVSEEYLPARTPVALRHQRITRVLGSEIPVEQVQDVLERLAMEATSIDDGWMVTPPSFRFDIGIEEDLIEEVARVVGYNNLAGCVPNAPLVMRTEPEAEVPLTHLRRLLVDRGYQEAITYSFVEPRVQQALDPEAEGIPLANPISADLSVMRTTLWSGLVPALVRNLNRQQGRVRLFETGLRFRRSEEETCQEPMLAGIVAGSVFPEQWGTVNRAVDFFDIKGDVEELLQMAGRAADVVFEAAEHPALHPGQSALIRLDGEPIGWIGALHPSVETSLDLSARAFVFEVRLDAVTKGRLPQFHELSRFPAIRRDIAVVVERDMPAAKVVECARAAAPEILRELKFFDVYEGEHIDSSRKSLALRLTLQSRSRTLTDEEVDAVIDGIVTTLGNQLGASLRE</sequence>
<dbReference type="InterPro" id="IPR009061">
    <property type="entry name" value="DNA-bd_dom_put_sf"/>
</dbReference>
<dbReference type="PANTHER" id="PTHR10947">
    <property type="entry name" value="PHENYLALANYL-TRNA SYNTHETASE BETA CHAIN AND LEUCINE-RICH REPEAT-CONTAINING PROTEIN 47"/>
    <property type="match status" value="1"/>
</dbReference>
<dbReference type="InterPro" id="IPR004532">
    <property type="entry name" value="Phe-tRNA-ligase_IIc_bsu_bact"/>
</dbReference>
<accession>A0A1G5PJC0</accession>
<dbReference type="Gene3D" id="3.30.70.380">
    <property type="entry name" value="Ferrodoxin-fold anticodon-binding domain"/>
    <property type="match status" value="1"/>
</dbReference>
<proteinExistence type="inferred from homology"/>
<dbReference type="InterPro" id="IPR036690">
    <property type="entry name" value="Fdx_antiC-bd_sf"/>
</dbReference>
<feature type="binding site" evidence="15">
    <location>
        <position position="460"/>
    </location>
    <ligand>
        <name>Mg(2+)</name>
        <dbReference type="ChEBI" id="CHEBI:18420"/>
        <note>shared with alpha subunit</note>
    </ligand>
</feature>
<dbReference type="EMBL" id="FMWD01000001">
    <property type="protein sequence ID" value="SCZ49149.1"/>
    <property type="molecule type" value="Genomic_DNA"/>
</dbReference>
<evidence type="ECO:0000256" key="16">
    <source>
        <dbReference type="PROSITE-ProRule" id="PRU00209"/>
    </source>
</evidence>
<dbReference type="CDD" id="cd02796">
    <property type="entry name" value="tRNA_bind_bactPheRS"/>
    <property type="match status" value="1"/>
</dbReference>
<evidence type="ECO:0000259" key="17">
    <source>
        <dbReference type="PROSITE" id="PS50886"/>
    </source>
</evidence>
<evidence type="ECO:0000256" key="11">
    <source>
        <dbReference type="ARBA" id="ARBA00022884"/>
    </source>
</evidence>
<dbReference type="SMART" id="SM00874">
    <property type="entry name" value="B5"/>
    <property type="match status" value="1"/>
</dbReference>
<dbReference type="Gene3D" id="3.30.930.10">
    <property type="entry name" value="Bira Bifunctional Protein, Domain 2"/>
    <property type="match status" value="1"/>
</dbReference>
<dbReference type="HAMAP" id="MF_00283">
    <property type="entry name" value="Phe_tRNA_synth_beta1"/>
    <property type="match status" value="1"/>
</dbReference>
<evidence type="ECO:0000256" key="1">
    <source>
        <dbReference type="ARBA" id="ARBA00004496"/>
    </source>
</evidence>
<organism evidence="20 21">
    <name type="scientific">Thiohalomonas denitrificans</name>
    <dbReference type="NCBI Taxonomy" id="415747"/>
    <lineage>
        <taxon>Bacteria</taxon>
        <taxon>Pseudomonadati</taxon>
        <taxon>Pseudomonadota</taxon>
        <taxon>Gammaproteobacteria</taxon>
        <taxon>Thiohalomonadales</taxon>
        <taxon>Thiohalomonadaceae</taxon>
        <taxon>Thiohalomonas</taxon>
    </lineage>
</organism>
<dbReference type="SUPFAM" id="SSF50249">
    <property type="entry name" value="Nucleic acid-binding proteins"/>
    <property type="match status" value="1"/>
</dbReference>
<dbReference type="SMART" id="SM00896">
    <property type="entry name" value="FDX-ACB"/>
    <property type="match status" value="1"/>
</dbReference>
<dbReference type="FunFam" id="3.30.70.380:FF:000001">
    <property type="entry name" value="Phenylalanine--tRNA ligase beta subunit"/>
    <property type="match status" value="1"/>
</dbReference>
<dbReference type="NCBIfam" id="NF045760">
    <property type="entry name" value="YtpR"/>
    <property type="match status" value="1"/>
</dbReference>
<keyword evidence="9 15" id="KW-0067">ATP-binding</keyword>
<dbReference type="PANTHER" id="PTHR10947:SF0">
    <property type="entry name" value="PHENYLALANINE--TRNA LIGASE BETA SUBUNIT"/>
    <property type="match status" value="1"/>
</dbReference>
<evidence type="ECO:0000256" key="13">
    <source>
        <dbReference type="ARBA" id="ARBA00023146"/>
    </source>
</evidence>
<comment type="similarity">
    <text evidence="2 15">Belongs to the phenylalanyl-tRNA synthetase beta subunit family. Type 1 subfamily.</text>
</comment>
<dbReference type="GO" id="GO:0000287">
    <property type="term" value="F:magnesium ion binding"/>
    <property type="evidence" value="ECO:0007669"/>
    <property type="project" value="UniProtKB-UniRule"/>
</dbReference>
<keyword evidence="6 15" id="KW-0436">Ligase</keyword>
<dbReference type="InterPro" id="IPR002547">
    <property type="entry name" value="tRNA-bd_dom"/>
</dbReference>
<keyword evidence="13 15" id="KW-0030">Aminoacyl-tRNA synthetase</keyword>
<comment type="cofactor">
    <cofactor evidence="15">
        <name>Mg(2+)</name>
        <dbReference type="ChEBI" id="CHEBI:18420"/>
    </cofactor>
    <text evidence="15">Binds 2 magnesium ions per tetramer.</text>
</comment>
<evidence type="ECO:0000313" key="21">
    <source>
        <dbReference type="Proteomes" id="UP000199648"/>
    </source>
</evidence>
<keyword evidence="12 15" id="KW-0648">Protein biosynthesis</keyword>
<dbReference type="FunFam" id="3.30.930.10:FF:000022">
    <property type="entry name" value="Phenylalanine--tRNA ligase beta subunit"/>
    <property type="match status" value="1"/>
</dbReference>
<dbReference type="GO" id="GO:0004826">
    <property type="term" value="F:phenylalanine-tRNA ligase activity"/>
    <property type="evidence" value="ECO:0007669"/>
    <property type="project" value="UniProtKB-UniRule"/>
</dbReference>
<evidence type="ECO:0000256" key="15">
    <source>
        <dbReference type="HAMAP-Rule" id="MF_00283"/>
    </source>
</evidence>
<dbReference type="Pfam" id="PF03147">
    <property type="entry name" value="FDX-ACB"/>
    <property type="match status" value="1"/>
</dbReference>
<dbReference type="InterPro" id="IPR012340">
    <property type="entry name" value="NA-bd_OB-fold"/>
</dbReference>
<dbReference type="FunFam" id="3.50.40.10:FF:000001">
    <property type="entry name" value="Phenylalanine--tRNA ligase beta subunit"/>
    <property type="match status" value="1"/>
</dbReference>
<dbReference type="GO" id="GO:0009328">
    <property type="term" value="C:phenylalanine-tRNA ligase complex"/>
    <property type="evidence" value="ECO:0007669"/>
    <property type="project" value="TreeGrafter"/>
</dbReference>
<dbReference type="EC" id="6.1.1.20" evidence="15"/>
<dbReference type="Proteomes" id="UP000199648">
    <property type="component" value="Unassembled WGS sequence"/>
</dbReference>
<evidence type="ECO:0000256" key="14">
    <source>
        <dbReference type="ARBA" id="ARBA00049255"/>
    </source>
</evidence>
<dbReference type="Gene3D" id="3.30.56.10">
    <property type="match status" value="2"/>
</dbReference>
<dbReference type="Pfam" id="PF03483">
    <property type="entry name" value="B3_4"/>
    <property type="match status" value="1"/>
</dbReference>
<evidence type="ECO:0000256" key="7">
    <source>
        <dbReference type="ARBA" id="ARBA00022723"/>
    </source>
</evidence>
<evidence type="ECO:0000259" key="19">
    <source>
        <dbReference type="PROSITE" id="PS51483"/>
    </source>
</evidence>
<dbReference type="NCBIfam" id="TIGR00472">
    <property type="entry name" value="pheT_bact"/>
    <property type="match status" value="1"/>
</dbReference>
<dbReference type="RefSeq" id="WP_092991469.1">
    <property type="nucleotide sequence ID" value="NZ_FMWD01000001.1"/>
</dbReference>
<dbReference type="PROSITE" id="PS50886">
    <property type="entry name" value="TRBD"/>
    <property type="match status" value="1"/>
</dbReference>
<dbReference type="Gene3D" id="3.50.40.10">
    <property type="entry name" value="Phenylalanyl-trna Synthetase, Chain B, domain 3"/>
    <property type="match status" value="1"/>
</dbReference>